<dbReference type="InterPro" id="IPR001810">
    <property type="entry name" value="F-box_dom"/>
</dbReference>
<evidence type="ECO:0000259" key="1">
    <source>
        <dbReference type="PROSITE" id="PS50181"/>
    </source>
</evidence>
<dbReference type="AlphaFoldDB" id="A0A1X6N4J8"/>
<keyword evidence="3" id="KW-1185">Reference proteome</keyword>
<dbReference type="STRING" id="670580.A0A1X6N4J8"/>
<reference evidence="2 3" key="1">
    <citation type="submission" date="2017-04" db="EMBL/GenBank/DDBJ databases">
        <title>Genome Sequence of the Model Brown-Rot Fungus Postia placenta SB12.</title>
        <authorList>
            <consortium name="DOE Joint Genome Institute"/>
            <person name="Gaskell J."/>
            <person name="Kersten P."/>
            <person name="Larrondo L.F."/>
            <person name="Canessa P."/>
            <person name="Martinez D."/>
            <person name="Hibbett D."/>
            <person name="Schmoll M."/>
            <person name="Kubicek C.P."/>
            <person name="Martinez A.T."/>
            <person name="Yadav J."/>
            <person name="Master E."/>
            <person name="Magnuson J.K."/>
            <person name="James T."/>
            <person name="Yaver D."/>
            <person name="Berka R."/>
            <person name="Labutti K."/>
            <person name="Lipzen A."/>
            <person name="Aerts A."/>
            <person name="Barry K."/>
            <person name="Henrissat B."/>
            <person name="Blanchette R."/>
            <person name="Grigoriev I."/>
            <person name="Cullen D."/>
        </authorList>
    </citation>
    <scope>NUCLEOTIDE SEQUENCE [LARGE SCALE GENOMIC DNA]</scope>
    <source>
        <strain evidence="2 3">MAD-698-R-SB12</strain>
    </source>
</reference>
<gene>
    <name evidence="2" type="ORF">POSPLADRAFT_1139244</name>
</gene>
<evidence type="ECO:0000313" key="2">
    <source>
        <dbReference type="EMBL" id="OSX63406.1"/>
    </source>
</evidence>
<evidence type="ECO:0000313" key="3">
    <source>
        <dbReference type="Proteomes" id="UP000194127"/>
    </source>
</evidence>
<sequence length="1101" mass="122857">MSTNNLSGVFTITNLQFHNRACLLKDDDKEPITCTIPADMSTVNAMEQWELTPTSDHRYSIKNVHFESNITTDIRPTSSATVFASRYRAWWIIKEMDPATYGPDTYSIFSRDSSELCWGVRDGDSETPSVEHGLERRNISVEIEWTDLPRDHIIEFPDSLAVLYHGEVIADAEVDEYKTSADTPLRMSLHARDTPAFTAFASSILCDDHIQVTLEAHKFRFYPRKSVERPADWHYVYEALLRKDLTFEAGLHAFRENVALSDLKILSSGSDDKETYLESSVNVSIFNTSRFSCAADLAVGVYFGNTKELHLRRQNPDVHELKWRFRPMNPANQEVQMLLEQHFTTKQQLPVVISVENISATICGRLFNLPRFKINSHIAGLGINLVKHVDVHIGAFGLLTQRKVSFEFTFSNPINAPLELCDIELDVIVKGIRIANVKHHFGENSKSFRIDKKGEAKSPKISNAYLVASYLKTVQLVTDSSACLDIEVKSAAIKIDQYDLQGLTFNMKNIPFKHPGLPNEAGRGAKEFGGVNTSLQECFQNPRRKGDILFIIKYEMNLVNLPPELLAYILAYLPLPGLAACLSVNRRLHDIIVSDVLLQYIVELRAAGVENNSSPSCRLTIADRLRMLRQREQAWECLEFGRITSIPVKHNPSGIYDLTGGLFLLGESRSPTRTGTNALHFVRLQSAISVSTESEGEHIAADANWSGIDLGANIVDIGLAVQEHDLIAIVTYKYWTPMSPDFMAAIDVHLMKLSSGKYHPAASQGTIHVADIPFAPGYCSVSVEIVGDTMGILLNFLKDEEVIYNAFAFLAPDVIVAPNIENNTLDICRIPLGNEPEGTEPSALVPACRLALPPLQANCVWFGIWCRSEPNPIVPGSGALYRGSNPFYSDSAEAIMLFNFMAVDALQIMRLFSMVVHRSSLLAQLPPLAEVELPSDDEEPALPPEIEWDAWGPPLCRWFDTNDLSTRWITTTCGQRYVTQGPQDPATIMVLDFNQKAIHRSLSRRGFLHSPSAPMQVRKVLSSDPDSDVTVSYEIGGGELESQVFVSPVKSYLPYMAVTKKKDYEYNSVMLDEGVLIGLQLDDESDIEKLVVHSIAPLTLG</sequence>
<dbReference type="RefSeq" id="XP_024340200.1">
    <property type="nucleotide sequence ID" value="XM_024485010.1"/>
</dbReference>
<dbReference type="InterPro" id="IPR036047">
    <property type="entry name" value="F-box-like_dom_sf"/>
</dbReference>
<dbReference type="OrthoDB" id="10039566at2759"/>
<proteinExistence type="predicted"/>
<dbReference type="GeneID" id="36329959"/>
<dbReference type="Gene3D" id="2.80.10.50">
    <property type="match status" value="1"/>
</dbReference>
<dbReference type="SMART" id="SM00256">
    <property type="entry name" value="FBOX"/>
    <property type="match status" value="1"/>
</dbReference>
<dbReference type="Proteomes" id="UP000194127">
    <property type="component" value="Unassembled WGS sequence"/>
</dbReference>
<dbReference type="PROSITE" id="PS50181">
    <property type="entry name" value="FBOX"/>
    <property type="match status" value="1"/>
</dbReference>
<organism evidence="2 3">
    <name type="scientific">Postia placenta MAD-698-R-SB12</name>
    <dbReference type="NCBI Taxonomy" id="670580"/>
    <lineage>
        <taxon>Eukaryota</taxon>
        <taxon>Fungi</taxon>
        <taxon>Dikarya</taxon>
        <taxon>Basidiomycota</taxon>
        <taxon>Agaricomycotina</taxon>
        <taxon>Agaricomycetes</taxon>
        <taxon>Polyporales</taxon>
        <taxon>Adustoporiaceae</taxon>
        <taxon>Rhodonia</taxon>
    </lineage>
</organism>
<dbReference type="EMBL" id="KZ110595">
    <property type="protein sequence ID" value="OSX63406.1"/>
    <property type="molecule type" value="Genomic_DNA"/>
</dbReference>
<protein>
    <recommendedName>
        <fullName evidence="1">F-box domain-containing protein</fullName>
    </recommendedName>
</protein>
<feature type="domain" description="F-box" evidence="1">
    <location>
        <begin position="555"/>
        <end position="601"/>
    </location>
</feature>
<dbReference type="Pfam" id="PF12937">
    <property type="entry name" value="F-box-like"/>
    <property type="match status" value="1"/>
</dbReference>
<dbReference type="SUPFAM" id="SSF81383">
    <property type="entry name" value="F-box domain"/>
    <property type="match status" value="1"/>
</dbReference>
<name>A0A1X6N4J8_9APHY</name>
<accession>A0A1X6N4J8</accession>